<protein>
    <submittedName>
        <fullName evidence="7">Carotenoid oxygenase</fullName>
    </submittedName>
</protein>
<comment type="caution">
    <text evidence="7">The sequence shown here is derived from an EMBL/GenBank/DDBJ whole genome shotgun (WGS) entry which is preliminary data.</text>
</comment>
<accession>A0ABQ6ZHW6</accession>
<comment type="cofactor">
    <cofactor evidence="1">
        <name>Fe(2+)</name>
        <dbReference type="ChEBI" id="CHEBI:29033"/>
    </cofactor>
</comment>
<dbReference type="InterPro" id="IPR006311">
    <property type="entry name" value="TAT_signal"/>
</dbReference>
<evidence type="ECO:0000256" key="5">
    <source>
        <dbReference type="ARBA" id="ARBA00023004"/>
    </source>
</evidence>
<evidence type="ECO:0000256" key="1">
    <source>
        <dbReference type="ARBA" id="ARBA00001954"/>
    </source>
</evidence>
<reference evidence="7 8" key="1">
    <citation type="submission" date="2017-10" db="EMBL/GenBank/DDBJ databases">
        <title>Whole genome sequencing of members of genus Pseudoxanthomonas.</title>
        <authorList>
            <person name="Kumar S."/>
            <person name="Bansal K."/>
            <person name="Kaur A."/>
            <person name="Patil P."/>
            <person name="Sharma S."/>
            <person name="Patil P.B."/>
        </authorList>
    </citation>
    <scope>NUCLEOTIDE SEQUENCE [LARGE SCALE GENOMIC DNA]</scope>
    <source>
        <strain evidence="7 8">DSM 17109</strain>
    </source>
</reference>
<dbReference type="PANTHER" id="PTHR10543:SF89">
    <property type="entry name" value="CAROTENOID 9,10(9',10')-CLEAVAGE DIOXYGENASE 1"/>
    <property type="match status" value="1"/>
</dbReference>
<gene>
    <name evidence="7" type="ORF">CSC78_08695</name>
</gene>
<dbReference type="RefSeq" id="WP_162337516.1">
    <property type="nucleotide sequence ID" value="NZ_JBHSRQ010000015.1"/>
</dbReference>
<evidence type="ECO:0000256" key="4">
    <source>
        <dbReference type="ARBA" id="ARBA00023002"/>
    </source>
</evidence>
<dbReference type="InterPro" id="IPR004294">
    <property type="entry name" value="Carotenoid_Oase"/>
</dbReference>
<dbReference type="EMBL" id="PDWW01000009">
    <property type="protein sequence ID" value="KAF1725530.1"/>
    <property type="molecule type" value="Genomic_DNA"/>
</dbReference>
<evidence type="ECO:0000256" key="6">
    <source>
        <dbReference type="SAM" id="SignalP"/>
    </source>
</evidence>
<name>A0ABQ6ZHW6_9GAMM</name>
<proteinExistence type="inferred from homology"/>
<evidence type="ECO:0000313" key="8">
    <source>
        <dbReference type="Proteomes" id="UP000781710"/>
    </source>
</evidence>
<keyword evidence="4" id="KW-0560">Oxidoreductase</keyword>
<evidence type="ECO:0000256" key="3">
    <source>
        <dbReference type="ARBA" id="ARBA00022723"/>
    </source>
</evidence>
<evidence type="ECO:0000256" key="2">
    <source>
        <dbReference type="ARBA" id="ARBA00006787"/>
    </source>
</evidence>
<dbReference type="PANTHER" id="PTHR10543">
    <property type="entry name" value="BETA-CAROTENE DIOXYGENASE"/>
    <property type="match status" value="1"/>
</dbReference>
<keyword evidence="6" id="KW-0732">Signal</keyword>
<keyword evidence="3" id="KW-0479">Metal-binding</keyword>
<evidence type="ECO:0000313" key="7">
    <source>
        <dbReference type="EMBL" id="KAF1725530.1"/>
    </source>
</evidence>
<comment type="similarity">
    <text evidence="2">Belongs to the carotenoid oxygenase family.</text>
</comment>
<organism evidence="7 8">
    <name type="scientific">Pseudoxanthomonas japonensis</name>
    <dbReference type="NCBI Taxonomy" id="69284"/>
    <lineage>
        <taxon>Bacteria</taxon>
        <taxon>Pseudomonadati</taxon>
        <taxon>Pseudomonadota</taxon>
        <taxon>Gammaproteobacteria</taxon>
        <taxon>Lysobacterales</taxon>
        <taxon>Lysobacteraceae</taxon>
        <taxon>Pseudoxanthomonas</taxon>
    </lineage>
</organism>
<keyword evidence="8" id="KW-1185">Reference proteome</keyword>
<dbReference type="Pfam" id="PF03055">
    <property type="entry name" value="RPE65"/>
    <property type="match status" value="1"/>
</dbReference>
<dbReference type="PROSITE" id="PS51318">
    <property type="entry name" value="TAT"/>
    <property type="match status" value="1"/>
</dbReference>
<keyword evidence="5" id="KW-0408">Iron</keyword>
<dbReference type="Proteomes" id="UP000781710">
    <property type="component" value="Unassembled WGS sequence"/>
</dbReference>
<feature type="chain" id="PRO_5047046785" evidence="6">
    <location>
        <begin position="32"/>
        <end position="507"/>
    </location>
</feature>
<sequence length="507" mass="55560">MDRRRFLRTLLSGATALAVAPALLRSEHAFAGDPARFAAGLREQPWLAGWKSVQSETLGPATVPLEGRLPAGFAGTLYRNGPAWTERAGFRYEHWFDGDGMVHGWRFNGDGTLSHHARMVATPKFTREQKAGRFLYPTAGTSIPDMQPIRNNDDANTANTSVTMINGRLFALSEAGSAFELDPDELTTLGPVTWRPDLAAIPFSAHPLVDRDGSMWNFGSISMMGGNGLVVWHLGRDGALASADVLETPVPGYLHSFAMTDRHLVFALIPFRYLEGKGAFFERLRFRQDQPLRVAVVDKATPSKAQWFETDFAAIYHFGDASERDGRITVRAVQHLDVEEARSPMKAAMSGDGHADVHGGKGPLRDLVLDLRSGKAQWEDTGVAGIEFPVFDARTPSRDAARLYAPIHADGSTAPYFSRIGAFDLARGRRQVHDYGRDVLVEEHLFVPWPGSTRPDDGWLVGTLLDAAKGRSGIAVLDARRVDAGPLAQAWLPYTVPLGFHGHFAAR</sequence>
<feature type="signal peptide" evidence="6">
    <location>
        <begin position="1"/>
        <end position="31"/>
    </location>
</feature>